<proteinExistence type="predicted"/>
<sequence length="234" mass="23628">MAAAHLSDAVSIPGGGAPSLRSVRLGGWRQKRKSTGLTPRASRWVGPDWRAGASAGPLRPPAAQPGTPAFAGPASLASPFGMSVDTVVSGGEAGSFFLRHRATPSNVDSLADMGSLRESLGAGPQYPGAPEEEFEDGDVMMLGSPSGGWGVARRPSAGTQRGLRAAAAANAAGLRAPRGRGAGPGGESSSDDDDDALLMGMSPDIGTGVGGLAAYMQQVERGGGWDAVVRPHCW</sequence>
<feature type="region of interest" description="Disordered" evidence="1">
    <location>
        <begin position="165"/>
        <end position="202"/>
    </location>
</feature>
<accession>A0AAD9IE34</accession>
<dbReference type="EMBL" id="JASFZW010000009">
    <property type="protein sequence ID" value="KAK2076551.1"/>
    <property type="molecule type" value="Genomic_DNA"/>
</dbReference>
<organism evidence="2 3">
    <name type="scientific">Prototheca wickerhamii</name>
    <dbReference type="NCBI Taxonomy" id="3111"/>
    <lineage>
        <taxon>Eukaryota</taxon>
        <taxon>Viridiplantae</taxon>
        <taxon>Chlorophyta</taxon>
        <taxon>core chlorophytes</taxon>
        <taxon>Trebouxiophyceae</taxon>
        <taxon>Chlorellales</taxon>
        <taxon>Chlorellaceae</taxon>
        <taxon>Prototheca</taxon>
    </lineage>
</organism>
<evidence type="ECO:0000313" key="3">
    <source>
        <dbReference type="Proteomes" id="UP001255856"/>
    </source>
</evidence>
<gene>
    <name evidence="2" type="ORF">QBZ16_005311</name>
</gene>
<name>A0AAD9IE34_PROWI</name>
<evidence type="ECO:0000313" key="2">
    <source>
        <dbReference type="EMBL" id="KAK2076551.1"/>
    </source>
</evidence>
<feature type="region of interest" description="Disordered" evidence="1">
    <location>
        <begin position="1"/>
        <end position="75"/>
    </location>
</feature>
<protein>
    <submittedName>
        <fullName evidence="2">Uncharacterized protein</fullName>
    </submittedName>
</protein>
<dbReference type="AlphaFoldDB" id="A0AAD9IE34"/>
<feature type="compositionally biased region" description="Low complexity" evidence="1">
    <location>
        <begin position="165"/>
        <end position="176"/>
    </location>
</feature>
<dbReference type="Proteomes" id="UP001255856">
    <property type="component" value="Unassembled WGS sequence"/>
</dbReference>
<keyword evidence="3" id="KW-1185">Reference proteome</keyword>
<reference evidence="2" key="1">
    <citation type="submission" date="2021-01" db="EMBL/GenBank/DDBJ databases">
        <authorList>
            <person name="Eckstrom K.M.E."/>
        </authorList>
    </citation>
    <scope>NUCLEOTIDE SEQUENCE</scope>
    <source>
        <strain evidence="2">UVCC 0001</strain>
    </source>
</reference>
<comment type="caution">
    <text evidence="2">The sequence shown here is derived from an EMBL/GenBank/DDBJ whole genome shotgun (WGS) entry which is preliminary data.</text>
</comment>
<evidence type="ECO:0000256" key="1">
    <source>
        <dbReference type="SAM" id="MobiDB-lite"/>
    </source>
</evidence>